<dbReference type="AlphaFoldDB" id="A0A2T1D9D1"/>
<evidence type="ECO:0000313" key="2">
    <source>
        <dbReference type="Proteomes" id="UP000238634"/>
    </source>
</evidence>
<dbReference type="OrthoDB" id="5405281at2"/>
<accession>A0A2T1D9D1</accession>
<name>A0A2T1D9D1_9CYAN</name>
<reference evidence="1 2" key="2">
    <citation type="submission" date="2018-03" db="EMBL/GenBank/DDBJ databases">
        <title>The ancient ancestry and fast evolution of plastids.</title>
        <authorList>
            <person name="Moore K.R."/>
            <person name="Magnabosco C."/>
            <person name="Momper L."/>
            <person name="Gold D.A."/>
            <person name="Bosak T."/>
            <person name="Fournier G.P."/>
        </authorList>
    </citation>
    <scope>NUCLEOTIDE SEQUENCE [LARGE SCALE GENOMIC DNA]</scope>
    <source>
        <strain evidence="1 2">ULC007</strain>
    </source>
</reference>
<evidence type="ECO:0000313" key="1">
    <source>
        <dbReference type="EMBL" id="PSB17119.1"/>
    </source>
</evidence>
<dbReference type="RefSeq" id="WP_073072815.1">
    <property type="nucleotide sequence ID" value="NZ_MPPI01000019.1"/>
</dbReference>
<sequence>MTWARIRSFLGSLPGGGEPPVLEVTSDENGDAVIELAWDPAALMAPASYPASEALRYYSTNINFNATLIKDNGATMTLNVPAQRIQLTGGRATWVMPQNLWDAYVEETFKTLRSPSTTTFVRSIYYRVRVTPPGGSQAVLYPTDATLQNLSSVPTWLQSRISILTISGDAVAQVVPDMAAVEAMGGIALFPNLWKSVLLMFWKALPLNDPNRGSLAAIFAHPNFQSIADVNIRGKILKLWLFAGATARPRLAQLLDRQTAIGSNITTTIILKQDLRGGKTLVENLLSLLDINPHPDFVTLTSKEQLLDNVITEILDPNGQINQGSANTCSPTSIQTLLITVNPSEYVRLQLGLLSPTGATQLANGSSISIPPGIFQLFRYPNPAGQPFIVRTYAELAFQSTILKYARGGAFPAYDPSAAANAANGINTVFQASVNHGLAADETKRALDGIFNVNFTKHYIPLTSQADEQAAQPGIHTDFLSTLPAKQQQMILAMFWSQPYNFGHAVLAVRRDNGRIFFKNPQYPGSHPPAAIGTTATNPPRRYDDPSAALESIAESDLLTWIKGYWVPDVAIL</sequence>
<reference evidence="1 2" key="1">
    <citation type="submission" date="2018-02" db="EMBL/GenBank/DDBJ databases">
        <authorList>
            <person name="Cohen D.B."/>
            <person name="Kent A.D."/>
        </authorList>
    </citation>
    <scope>NUCLEOTIDE SEQUENCE [LARGE SCALE GENOMIC DNA]</scope>
    <source>
        <strain evidence="1 2">ULC007</strain>
    </source>
</reference>
<organism evidence="1 2">
    <name type="scientific">Phormidesmis priestleyi ULC007</name>
    <dbReference type="NCBI Taxonomy" id="1920490"/>
    <lineage>
        <taxon>Bacteria</taxon>
        <taxon>Bacillati</taxon>
        <taxon>Cyanobacteriota</taxon>
        <taxon>Cyanophyceae</taxon>
        <taxon>Leptolyngbyales</taxon>
        <taxon>Leptolyngbyaceae</taxon>
        <taxon>Phormidesmis</taxon>
    </lineage>
</organism>
<protein>
    <submittedName>
        <fullName evidence="1">Uncharacterized protein</fullName>
    </submittedName>
</protein>
<keyword evidence="2" id="KW-1185">Reference proteome</keyword>
<dbReference type="EMBL" id="PVWG01000032">
    <property type="protein sequence ID" value="PSB17119.1"/>
    <property type="molecule type" value="Genomic_DNA"/>
</dbReference>
<proteinExistence type="predicted"/>
<comment type="caution">
    <text evidence="1">The sequence shown here is derived from an EMBL/GenBank/DDBJ whole genome shotgun (WGS) entry which is preliminary data.</text>
</comment>
<dbReference type="STRING" id="1920490.GCA_001895925_00447"/>
<dbReference type="Proteomes" id="UP000238634">
    <property type="component" value="Unassembled WGS sequence"/>
</dbReference>
<gene>
    <name evidence="1" type="ORF">C7B65_19610</name>
</gene>